<protein>
    <recommendedName>
        <fullName evidence="3">Adenylate kinase</fullName>
    </recommendedName>
</protein>
<dbReference type="InterPro" id="IPR011009">
    <property type="entry name" value="Kinase-like_dom_sf"/>
</dbReference>
<dbReference type="SUPFAM" id="SSF52540">
    <property type="entry name" value="P-loop containing nucleoside triphosphate hydrolases"/>
    <property type="match status" value="1"/>
</dbReference>
<proteinExistence type="predicted"/>
<dbReference type="Pfam" id="PF13671">
    <property type="entry name" value="AAA_33"/>
    <property type="match status" value="1"/>
</dbReference>
<dbReference type="InterPro" id="IPR052732">
    <property type="entry name" value="Cell-binding_unc_protein"/>
</dbReference>
<reference evidence="1 2" key="1">
    <citation type="journal article" date="2019" name="Emerg. Microbes Infect.">
        <title>Comprehensive subspecies identification of 175 nontuberculous mycobacteria species based on 7547 genomic profiles.</title>
        <authorList>
            <person name="Matsumoto Y."/>
            <person name="Kinjo T."/>
            <person name="Motooka D."/>
            <person name="Nabeya D."/>
            <person name="Jung N."/>
            <person name="Uechi K."/>
            <person name="Horii T."/>
            <person name="Iida T."/>
            <person name="Fujita J."/>
            <person name="Nakamura S."/>
        </authorList>
    </citation>
    <scope>NUCLEOTIDE SEQUENCE [LARGE SCALE GENOMIC DNA]</scope>
    <source>
        <strain evidence="1 2">JCM 12688</strain>
    </source>
</reference>
<dbReference type="AlphaFoldDB" id="A0A7I7WJW5"/>
<dbReference type="EMBL" id="AP022608">
    <property type="protein sequence ID" value="BBZ17929.1"/>
    <property type="molecule type" value="Genomic_DNA"/>
</dbReference>
<dbReference type="InterPro" id="IPR027417">
    <property type="entry name" value="P-loop_NTPase"/>
</dbReference>
<gene>
    <name evidence="1" type="ORF">MGAD_22640</name>
</gene>
<evidence type="ECO:0000313" key="2">
    <source>
        <dbReference type="Proteomes" id="UP000466187"/>
    </source>
</evidence>
<dbReference type="SUPFAM" id="SSF56112">
    <property type="entry name" value="Protein kinase-like (PK-like)"/>
    <property type="match status" value="1"/>
</dbReference>
<organism evidence="1 2">
    <name type="scientific">Mycolicibacterium gadium</name>
    <name type="common">Mycobacterium gadium</name>
    <dbReference type="NCBI Taxonomy" id="1794"/>
    <lineage>
        <taxon>Bacteria</taxon>
        <taxon>Bacillati</taxon>
        <taxon>Actinomycetota</taxon>
        <taxon>Actinomycetes</taxon>
        <taxon>Mycobacteriales</taxon>
        <taxon>Mycobacteriaceae</taxon>
        <taxon>Mycolicibacterium</taxon>
    </lineage>
</organism>
<name>A0A7I7WJW5_MYCGU</name>
<dbReference type="PANTHER" id="PTHR43883">
    <property type="entry name" value="SLR0207 PROTEIN"/>
    <property type="match status" value="1"/>
</dbReference>
<dbReference type="Proteomes" id="UP000466187">
    <property type="component" value="Chromosome"/>
</dbReference>
<sequence>MNHLGMDGMTAEMSGVEAPWTIAGNLDAQVRETHTGVVVLLGDKAYKAKKPIATDFLDFTTTKQREAACTREVTLNSRLAPGSYLGVAHFAGPGDGPAEPVVVMRRYADSTRLASLARGGRPVHDHLEEIADKLARFHAETLRSAAIDSFGTAEAVSTRWRQNLVELQRYADTIIPSEMLDEVERLSAQFIAGRGELFAERISSRRVVDGHADLLADDIFCTPGETAILDCLEFDDKLRYVDSIDDAAFLAMDLEFLGRRDLGEFFLEAYCRSARDPAPDALKHVYVAYRALVRAKVDCVRFTQGHAESSTDARRHIDIALDHLRAGTVQLIVIGGGPGTGKTTLSRGLAEQCGAEVISTDDVRRELEQTGVIAGAIGVLDSGLYTRENVNVVYDEVLRRTRMLLGHGVSVILDGTWRDPAHRARARRLAGQTHSPIVELTCTVPLDEASERIENRSGTSSDATPEIATAMAEPTGASSDGHPIDTSRPLADSVAEARQICCLAI</sequence>
<dbReference type="PANTHER" id="PTHR43883:SF1">
    <property type="entry name" value="GLUCONOKINASE"/>
    <property type="match status" value="1"/>
</dbReference>
<evidence type="ECO:0000313" key="1">
    <source>
        <dbReference type="EMBL" id="BBZ17929.1"/>
    </source>
</evidence>
<evidence type="ECO:0008006" key="3">
    <source>
        <dbReference type="Google" id="ProtNLM"/>
    </source>
</evidence>
<dbReference type="KEGG" id="mgad:MGAD_22640"/>
<dbReference type="Gene3D" id="3.40.50.300">
    <property type="entry name" value="P-loop containing nucleotide triphosphate hydrolases"/>
    <property type="match status" value="1"/>
</dbReference>
<accession>A0A7I7WJW5</accession>